<comment type="caution">
    <text evidence="2">The sequence shown here is derived from an EMBL/GenBank/DDBJ whole genome shotgun (WGS) entry which is preliminary data.</text>
</comment>
<feature type="region of interest" description="Disordered" evidence="1">
    <location>
        <begin position="1"/>
        <end position="31"/>
    </location>
</feature>
<dbReference type="InParanoid" id="A0A7J7CGE8"/>
<dbReference type="EMBL" id="JAAARO010000017">
    <property type="protein sequence ID" value="KAF5733109.1"/>
    <property type="molecule type" value="Genomic_DNA"/>
</dbReference>
<feature type="region of interest" description="Disordered" evidence="1">
    <location>
        <begin position="52"/>
        <end position="76"/>
    </location>
</feature>
<protein>
    <submittedName>
        <fullName evidence="2">Uncharacterized protein</fullName>
    </submittedName>
</protein>
<gene>
    <name evidence="2" type="ORF">HS088_TW17G00645</name>
</gene>
<organism evidence="2 3">
    <name type="scientific">Tripterygium wilfordii</name>
    <name type="common">Thunder God vine</name>
    <dbReference type="NCBI Taxonomy" id="458696"/>
    <lineage>
        <taxon>Eukaryota</taxon>
        <taxon>Viridiplantae</taxon>
        <taxon>Streptophyta</taxon>
        <taxon>Embryophyta</taxon>
        <taxon>Tracheophyta</taxon>
        <taxon>Spermatophyta</taxon>
        <taxon>Magnoliopsida</taxon>
        <taxon>eudicotyledons</taxon>
        <taxon>Gunneridae</taxon>
        <taxon>Pentapetalae</taxon>
        <taxon>rosids</taxon>
        <taxon>fabids</taxon>
        <taxon>Celastrales</taxon>
        <taxon>Celastraceae</taxon>
        <taxon>Tripterygium</taxon>
    </lineage>
</organism>
<dbReference type="Proteomes" id="UP000593562">
    <property type="component" value="Unassembled WGS sequence"/>
</dbReference>
<evidence type="ECO:0000256" key="1">
    <source>
        <dbReference type="SAM" id="MobiDB-lite"/>
    </source>
</evidence>
<sequence>MDDMVNKDDKEMAEYEKERSNGTEEEGGSLPSAAFLRDLNLLIVLLSLSTLPNEDTSSSSTSQEKERTAIAGERVKTTCIPRFHKNNNNRINRHQELHQLQRKPRFQTIIKDFR</sequence>
<name>A0A7J7CGE8_TRIWF</name>
<dbReference type="AlphaFoldDB" id="A0A7J7CGE8"/>
<evidence type="ECO:0000313" key="2">
    <source>
        <dbReference type="EMBL" id="KAF5733109.1"/>
    </source>
</evidence>
<reference evidence="2 3" key="1">
    <citation type="journal article" date="2020" name="Nat. Commun.">
        <title>Genome of Tripterygium wilfordii and identification of cytochrome P450 involved in triptolide biosynthesis.</title>
        <authorList>
            <person name="Tu L."/>
            <person name="Su P."/>
            <person name="Zhang Z."/>
            <person name="Gao L."/>
            <person name="Wang J."/>
            <person name="Hu T."/>
            <person name="Zhou J."/>
            <person name="Zhang Y."/>
            <person name="Zhao Y."/>
            <person name="Liu Y."/>
            <person name="Song Y."/>
            <person name="Tong Y."/>
            <person name="Lu Y."/>
            <person name="Yang J."/>
            <person name="Xu C."/>
            <person name="Jia M."/>
            <person name="Peters R.J."/>
            <person name="Huang L."/>
            <person name="Gao W."/>
        </authorList>
    </citation>
    <scope>NUCLEOTIDE SEQUENCE [LARGE SCALE GENOMIC DNA]</scope>
    <source>
        <strain evidence="3">cv. XIE 37</strain>
        <tissue evidence="2">Leaf</tissue>
    </source>
</reference>
<feature type="compositionally biased region" description="Polar residues" evidence="1">
    <location>
        <begin position="52"/>
        <end position="62"/>
    </location>
</feature>
<accession>A0A7J7CGE8</accession>
<evidence type="ECO:0000313" key="3">
    <source>
        <dbReference type="Proteomes" id="UP000593562"/>
    </source>
</evidence>
<feature type="compositionally biased region" description="Basic and acidic residues" evidence="1">
    <location>
        <begin position="63"/>
        <end position="76"/>
    </location>
</feature>
<keyword evidence="3" id="KW-1185">Reference proteome</keyword>
<proteinExistence type="predicted"/>
<feature type="compositionally biased region" description="Basic and acidic residues" evidence="1">
    <location>
        <begin position="1"/>
        <end position="22"/>
    </location>
</feature>